<evidence type="ECO:0000259" key="2">
    <source>
        <dbReference type="PROSITE" id="PS50164"/>
    </source>
</evidence>
<dbReference type="InterPro" id="IPR000305">
    <property type="entry name" value="GIY-YIG_endonuc"/>
</dbReference>
<keyword evidence="4" id="KW-1185">Reference proteome</keyword>
<dbReference type="PANTHER" id="PTHR34477:SF1">
    <property type="entry name" value="UPF0213 PROTEIN YHBQ"/>
    <property type="match status" value="1"/>
</dbReference>
<dbReference type="Pfam" id="PF01541">
    <property type="entry name" value="GIY-YIG"/>
    <property type="match status" value="1"/>
</dbReference>
<dbReference type="CDD" id="cd10449">
    <property type="entry name" value="GIY-YIG_SLX1_like"/>
    <property type="match status" value="1"/>
</dbReference>
<gene>
    <name evidence="3" type="ORF">GGR27_000933</name>
</gene>
<evidence type="ECO:0000313" key="3">
    <source>
        <dbReference type="EMBL" id="NJC25452.1"/>
    </source>
</evidence>
<name>A0ABX0X8A2_9BACT</name>
<dbReference type="EMBL" id="JAATJH010000001">
    <property type="protein sequence ID" value="NJC25452.1"/>
    <property type="molecule type" value="Genomic_DNA"/>
</dbReference>
<keyword evidence="3" id="KW-0255">Endonuclease</keyword>
<dbReference type="Gene3D" id="3.40.1440.10">
    <property type="entry name" value="GIY-YIG endonuclease"/>
    <property type="match status" value="1"/>
</dbReference>
<keyword evidence="3" id="KW-0540">Nuclease</keyword>
<dbReference type="RefSeq" id="WP_168036202.1">
    <property type="nucleotide sequence ID" value="NZ_JAATJH010000001.1"/>
</dbReference>
<dbReference type="PANTHER" id="PTHR34477">
    <property type="entry name" value="UPF0213 PROTEIN YHBQ"/>
    <property type="match status" value="1"/>
</dbReference>
<dbReference type="PROSITE" id="PS50164">
    <property type="entry name" value="GIY_YIG"/>
    <property type="match status" value="1"/>
</dbReference>
<dbReference type="InterPro" id="IPR035901">
    <property type="entry name" value="GIY-YIG_endonuc_sf"/>
</dbReference>
<comment type="similarity">
    <text evidence="1">Belongs to the UPF0213 family.</text>
</comment>
<evidence type="ECO:0000256" key="1">
    <source>
        <dbReference type="ARBA" id="ARBA00007435"/>
    </source>
</evidence>
<dbReference type="GO" id="GO:0004519">
    <property type="term" value="F:endonuclease activity"/>
    <property type="evidence" value="ECO:0007669"/>
    <property type="project" value="UniProtKB-KW"/>
</dbReference>
<evidence type="ECO:0000313" key="4">
    <source>
        <dbReference type="Proteomes" id="UP000770785"/>
    </source>
</evidence>
<comment type="caution">
    <text evidence="3">The sequence shown here is derived from an EMBL/GenBank/DDBJ whole genome shotgun (WGS) entry which is preliminary data.</text>
</comment>
<dbReference type="SUPFAM" id="SSF82771">
    <property type="entry name" value="GIY-YIG endonuclease"/>
    <property type="match status" value="1"/>
</dbReference>
<organism evidence="3 4">
    <name type="scientific">Neolewinella antarctica</name>
    <dbReference type="NCBI Taxonomy" id="442734"/>
    <lineage>
        <taxon>Bacteria</taxon>
        <taxon>Pseudomonadati</taxon>
        <taxon>Bacteroidota</taxon>
        <taxon>Saprospiria</taxon>
        <taxon>Saprospirales</taxon>
        <taxon>Lewinellaceae</taxon>
        <taxon>Neolewinella</taxon>
    </lineage>
</organism>
<dbReference type="InterPro" id="IPR050190">
    <property type="entry name" value="UPF0213_domain"/>
</dbReference>
<accession>A0ABX0X8A2</accession>
<sequence>MSFVYILYSTGIEKYYVGYTKDLDGRVLNHQTDEGGWTSGKGPWELKYSEAYESDTAARKREIKLKKSKNQRYLKWLTENGPGSSVG</sequence>
<protein>
    <submittedName>
        <fullName evidence="3">Endonuclease</fullName>
    </submittedName>
</protein>
<reference evidence="3 4" key="1">
    <citation type="submission" date="2020-03" db="EMBL/GenBank/DDBJ databases">
        <title>Genomic Encyclopedia of Type Strains, Phase IV (KMG-IV): sequencing the most valuable type-strain genomes for metagenomic binning, comparative biology and taxonomic classification.</title>
        <authorList>
            <person name="Goeker M."/>
        </authorList>
    </citation>
    <scope>NUCLEOTIDE SEQUENCE [LARGE SCALE GENOMIC DNA]</scope>
    <source>
        <strain evidence="3 4">DSM 105096</strain>
    </source>
</reference>
<proteinExistence type="inferred from homology"/>
<keyword evidence="3" id="KW-0378">Hydrolase</keyword>
<feature type="domain" description="GIY-YIG" evidence="2">
    <location>
        <begin position="1"/>
        <end position="75"/>
    </location>
</feature>
<dbReference type="Proteomes" id="UP000770785">
    <property type="component" value="Unassembled WGS sequence"/>
</dbReference>